<accession>A0A7S9WWI4</accession>
<dbReference type="EMBL" id="CP060705">
    <property type="protein sequence ID" value="QPH95949.1"/>
    <property type="molecule type" value="Genomic_DNA"/>
</dbReference>
<evidence type="ECO:0000313" key="2">
    <source>
        <dbReference type="Proteomes" id="UP000594707"/>
    </source>
</evidence>
<dbReference type="RefSeq" id="WP_159070993.1">
    <property type="nucleotide sequence ID" value="NZ_CP060705.1"/>
</dbReference>
<gene>
    <name evidence="1" type="ORF">CVT08_01265</name>
</gene>
<reference evidence="1 2" key="1">
    <citation type="journal article" date="2018" name="Emerg. Microbes Infect.">
        <title>Genomic analysis of oral Campylobacter concisus strains identified a potential bacterial molecular marker associated with active Crohn's disease.</title>
        <authorList>
            <person name="Liu F."/>
            <person name="Ma R."/>
            <person name="Tay C.Y.A."/>
            <person name="Octavia S."/>
            <person name="Lan R."/>
            <person name="Chung H.K.L."/>
            <person name="Riordan S.M."/>
            <person name="Grimm M.C."/>
            <person name="Leong R.W."/>
            <person name="Tanaka M.M."/>
            <person name="Connor S."/>
            <person name="Zhang L."/>
        </authorList>
    </citation>
    <scope>NUCLEOTIDE SEQUENCE [LARGE SCALE GENOMIC DNA]</scope>
    <source>
        <strain evidence="1 2">P13UCO-S1</strain>
    </source>
</reference>
<sequence length="49" mass="5853">MLDRDFVGIKKEQEFIDIALKRKAELEANFIKFRDKFSDIKMLESLKFG</sequence>
<evidence type="ECO:0000313" key="1">
    <source>
        <dbReference type="EMBL" id="QPH95949.1"/>
    </source>
</evidence>
<name>A0A7S9WWI4_9BACT</name>
<proteinExistence type="predicted"/>
<dbReference type="AlphaFoldDB" id="A0A7S9WWI4"/>
<organism evidence="1 2">
    <name type="scientific">Campylobacter concisus</name>
    <dbReference type="NCBI Taxonomy" id="199"/>
    <lineage>
        <taxon>Bacteria</taxon>
        <taxon>Pseudomonadati</taxon>
        <taxon>Campylobacterota</taxon>
        <taxon>Epsilonproteobacteria</taxon>
        <taxon>Campylobacterales</taxon>
        <taxon>Campylobacteraceae</taxon>
        <taxon>Campylobacter</taxon>
    </lineage>
</organism>
<protein>
    <submittedName>
        <fullName evidence="1">Uncharacterized protein</fullName>
    </submittedName>
</protein>
<dbReference type="Proteomes" id="UP000594707">
    <property type="component" value="Chromosome"/>
</dbReference>